<evidence type="ECO:0000256" key="1">
    <source>
        <dbReference type="SAM" id="MobiDB-lite"/>
    </source>
</evidence>
<evidence type="ECO:0000313" key="3">
    <source>
        <dbReference type="Proteomes" id="UP000001292"/>
    </source>
</evidence>
<dbReference type="HOGENOM" id="CLU_1095264_0_0_1"/>
<feature type="compositionally biased region" description="Basic and acidic residues" evidence="1">
    <location>
        <begin position="68"/>
        <end position="83"/>
    </location>
</feature>
<dbReference type="KEGG" id="dse:6620354"/>
<feature type="compositionally biased region" description="Basic and acidic residues" evidence="1">
    <location>
        <begin position="36"/>
        <end position="54"/>
    </location>
</feature>
<sequence length="254" mass="29077">MSLFPAYGGSRTPAASSAKKTTKPGEEEPATGGNWKKNESYIKKHVDIATKEPESDSSSSSNDSEEEADKRKQDEVTKTKELPPGKPLEFDATDGFYVDKLGNSSYRHITTLKKPARPRYKRRIKRLSDREYNPHGFSRANSKFSRKRSRYVREKLVDEPGEDEVSRLQEQLTRTKVLVQQDPEVLDHWLQLHRLLNLNLDKANRLAVAEQQLYNLETALEHHPSNQQILRLYTHVANATYQASEVARANSRKC</sequence>
<organism evidence="3">
    <name type="scientific">Drosophila sechellia</name>
    <name type="common">Fruit fly</name>
    <dbReference type="NCBI Taxonomy" id="7238"/>
    <lineage>
        <taxon>Eukaryota</taxon>
        <taxon>Metazoa</taxon>
        <taxon>Ecdysozoa</taxon>
        <taxon>Arthropoda</taxon>
        <taxon>Hexapoda</taxon>
        <taxon>Insecta</taxon>
        <taxon>Pterygota</taxon>
        <taxon>Neoptera</taxon>
        <taxon>Endopterygota</taxon>
        <taxon>Diptera</taxon>
        <taxon>Brachycera</taxon>
        <taxon>Muscomorpha</taxon>
        <taxon>Ephydroidea</taxon>
        <taxon>Drosophilidae</taxon>
        <taxon>Drosophila</taxon>
        <taxon>Sophophora</taxon>
    </lineage>
</organism>
<proteinExistence type="predicted"/>
<accession>B4ILF4</accession>
<dbReference type="Proteomes" id="UP000001292">
    <property type="component" value="Unassembled WGS sequence"/>
</dbReference>
<dbReference type="AlphaFoldDB" id="B4ILF4"/>
<gene>
    <name evidence="2" type="primary">Dsec\GM19589</name>
    <name evidence="2" type="ORF">Dsec_GM19589</name>
</gene>
<keyword evidence="3" id="KW-1185">Reference proteome</keyword>
<evidence type="ECO:0000313" key="2">
    <source>
        <dbReference type="EMBL" id="EDW53817.1"/>
    </source>
</evidence>
<reference evidence="2 3" key="1">
    <citation type="journal article" date="2007" name="Nature">
        <title>Evolution of genes and genomes on the Drosophila phylogeny.</title>
        <authorList>
            <consortium name="Drosophila 12 Genomes Consortium"/>
            <person name="Clark A.G."/>
            <person name="Eisen M.B."/>
            <person name="Smith D.R."/>
            <person name="Bergman C.M."/>
            <person name="Oliver B."/>
            <person name="Markow T.A."/>
            <person name="Kaufman T.C."/>
            <person name="Kellis M."/>
            <person name="Gelbart W."/>
            <person name="Iyer V.N."/>
            <person name="Pollard D.A."/>
            <person name="Sackton T.B."/>
            <person name="Larracuente A.M."/>
            <person name="Singh N.D."/>
            <person name="Abad J.P."/>
            <person name="Abt D.N."/>
            <person name="Adryan B."/>
            <person name="Aguade M."/>
            <person name="Akashi H."/>
            <person name="Anderson W.W."/>
            <person name="Aquadro C.F."/>
            <person name="Ardell D.H."/>
            <person name="Arguello R."/>
            <person name="Artieri C.G."/>
            <person name="Barbash D.A."/>
            <person name="Barker D."/>
            <person name="Barsanti P."/>
            <person name="Batterham P."/>
            <person name="Batzoglou S."/>
            <person name="Begun D."/>
            <person name="Bhutkar A."/>
            <person name="Blanco E."/>
            <person name="Bosak S.A."/>
            <person name="Bradley R.K."/>
            <person name="Brand A.D."/>
            <person name="Brent M.R."/>
            <person name="Brooks A.N."/>
            <person name="Brown R.H."/>
            <person name="Butlin R.K."/>
            <person name="Caggese C."/>
            <person name="Calvi B.R."/>
            <person name="Bernardo de Carvalho A."/>
            <person name="Caspi A."/>
            <person name="Castrezana S."/>
            <person name="Celniker S.E."/>
            <person name="Chang J.L."/>
            <person name="Chapple C."/>
            <person name="Chatterji S."/>
            <person name="Chinwalla A."/>
            <person name="Civetta A."/>
            <person name="Clifton S.W."/>
            <person name="Comeron J.M."/>
            <person name="Costello J.C."/>
            <person name="Coyne J.A."/>
            <person name="Daub J."/>
            <person name="David R.G."/>
            <person name="Delcher A.L."/>
            <person name="Delehaunty K."/>
            <person name="Do C.B."/>
            <person name="Ebling H."/>
            <person name="Edwards K."/>
            <person name="Eickbush T."/>
            <person name="Evans J.D."/>
            <person name="Filipski A."/>
            <person name="Findeiss S."/>
            <person name="Freyhult E."/>
            <person name="Fulton L."/>
            <person name="Fulton R."/>
            <person name="Garcia A.C."/>
            <person name="Gardiner A."/>
            <person name="Garfield D.A."/>
            <person name="Garvin B.E."/>
            <person name="Gibson G."/>
            <person name="Gilbert D."/>
            <person name="Gnerre S."/>
            <person name="Godfrey J."/>
            <person name="Good R."/>
            <person name="Gotea V."/>
            <person name="Gravely B."/>
            <person name="Greenberg A.J."/>
            <person name="Griffiths-Jones S."/>
            <person name="Gross S."/>
            <person name="Guigo R."/>
            <person name="Gustafson E.A."/>
            <person name="Haerty W."/>
            <person name="Hahn M.W."/>
            <person name="Halligan D.L."/>
            <person name="Halpern A.L."/>
            <person name="Halter G.M."/>
            <person name="Han M.V."/>
            <person name="Heger A."/>
            <person name="Hillier L."/>
            <person name="Hinrichs A.S."/>
            <person name="Holmes I."/>
            <person name="Hoskins R.A."/>
            <person name="Hubisz M.J."/>
            <person name="Hultmark D."/>
            <person name="Huntley M.A."/>
            <person name="Jaffe D.B."/>
            <person name="Jagadeeshan S."/>
            <person name="Jeck W.R."/>
            <person name="Johnson J."/>
            <person name="Jones C.D."/>
            <person name="Jordan W.C."/>
            <person name="Karpen G.H."/>
            <person name="Kataoka E."/>
            <person name="Keightley P.D."/>
            <person name="Kheradpour P."/>
            <person name="Kirkness E.F."/>
            <person name="Koerich L.B."/>
            <person name="Kristiansen K."/>
            <person name="Kudrna D."/>
            <person name="Kulathinal R.J."/>
            <person name="Kumar S."/>
            <person name="Kwok R."/>
            <person name="Lander E."/>
            <person name="Langley C.H."/>
            <person name="Lapoint R."/>
            <person name="Lazzaro B.P."/>
            <person name="Lee S.J."/>
            <person name="Levesque L."/>
            <person name="Li R."/>
            <person name="Lin C.F."/>
            <person name="Lin M.F."/>
            <person name="Lindblad-Toh K."/>
            <person name="Llopart A."/>
            <person name="Long M."/>
            <person name="Low L."/>
            <person name="Lozovsky E."/>
            <person name="Lu J."/>
            <person name="Luo M."/>
            <person name="Machado C.A."/>
            <person name="Makalowski W."/>
            <person name="Marzo M."/>
            <person name="Matsuda M."/>
            <person name="Matzkin L."/>
            <person name="McAllister B."/>
            <person name="McBride C.S."/>
            <person name="McKernan B."/>
            <person name="McKernan K."/>
            <person name="Mendez-Lago M."/>
            <person name="Minx P."/>
            <person name="Mollenhauer M.U."/>
            <person name="Montooth K."/>
            <person name="Mount S.M."/>
            <person name="Mu X."/>
            <person name="Myers E."/>
            <person name="Negre B."/>
            <person name="Newfeld S."/>
            <person name="Nielsen R."/>
            <person name="Noor M.A."/>
            <person name="O'Grady P."/>
            <person name="Pachter L."/>
            <person name="Papaceit M."/>
            <person name="Parisi M.J."/>
            <person name="Parisi M."/>
            <person name="Parts L."/>
            <person name="Pedersen J.S."/>
            <person name="Pesole G."/>
            <person name="Phillippy A.M."/>
            <person name="Ponting C.P."/>
            <person name="Pop M."/>
            <person name="Porcelli D."/>
            <person name="Powell J.R."/>
            <person name="Prohaska S."/>
            <person name="Pruitt K."/>
            <person name="Puig M."/>
            <person name="Quesneville H."/>
            <person name="Ram K.R."/>
            <person name="Rand D."/>
            <person name="Rasmussen M.D."/>
            <person name="Reed L.K."/>
            <person name="Reenan R."/>
            <person name="Reily A."/>
            <person name="Remington K.A."/>
            <person name="Rieger T.T."/>
            <person name="Ritchie M.G."/>
            <person name="Robin C."/>
            <person name="Rogers Y.H."/>
            <person name="Rohde C."/>
            <person name="Rozas J."/>
            <person name="Rubenfield M.J."/>
            <person name="Ruiz A."/>
            <person name="Russo S."/>
            <person name="Salzberg S.L."/>
            <person name="Sanchez-Gracia A."/>
            <person name="Saranga D.J."/>
            <person name="Sato H."/>
            <person name="Schaeffer S.W."/>
            <person name="Schatz M.C."/>
            <person name="Schlenke T."/>
            <person name="Schwartz R."/>
            <person name="Segarra C."/>
            <person name="Singh R.S."/>
            <person name="Sirot L."/>
            <person name="Sirota M."/>
            <person name="Sisneros N.B."/>
            <person name="Smith C.D."/>
            <person name="Smith T.F."/>
            <person name="Spieth J."/>
            <person name="Stage D.E."/>
            <person name="Stark A."/>
            <person name="Stephan W."/>
            <person name="Strausberg R.L."/>
            <person name="Strempel S."/>
            <person name="Sturgill D."/>
            <person name="Sutton G."/>
            <person name="Sutton G.G."/>
            <person name="Tao W."/>
            <person name="Teichmann S."/>
            <person name="Tobari Y.N."/>
            <person name="Tomimura Y."/>
            <person name="Tsolas J.M."/>
            <person name="Valente V.L."/>
            <person name="Venter E."/>
            <person name="Venter J.C."/>
            <person name="Vicario S."/>
            <person name="Vieira F.G."/>
            <person name="Vilella A.J."/>
            <person name="Villasante A."/>
            <person name="Walenz B."/>
            <person name="Wang J."/>
            <person name="Wasserman M."/>
            <person name="Watts T."/>
            <person name="Wilson D."/>
            <person name="Wilson R.K."/>
            <person name="Wing R.A."/>
            <person name="Wolfner M.F."/>
            <person name="Wong A."/>
            <person name="Wong G.K."/>
            <person name="Wu C.I."/>
            <person name="Wu G."/>
            <person name="Yamamoto D."/>
            <person name="Yang H.P."/>
            <person name="Yang S.P."/>
            <person name="Yorke J.A."/>
            <person name="Yoshida K."/>
            <person name="Zdobnov E."/>
            <person name="Zhang P."/>
            <person name="Zhang Y."/>
            <person name="Zimin A.V."/>
            <person name="Baldwin J."/>
            <person name="Abdouelleil A."/>
            <person name="Abdulkadir J."/>
            <person name="Abebe A."/>
            <person name="Abera B."/>
            <person name="Abreu J."/>
            <person name="Acer S.C."/>
            <person name="Aftuck L."/>
            <person name="Alexander A."/>
            <person name="An P."/>
            <person name="Anderson E."/>
            <person name="Anderson S."/>
            <person name="Arachi H."/>
            <person name="Azer M."/>
            <person name="Bachantsang P."/>
            <person name="Barry A."/>
            <person name="Bayul T."/>
            <person name="Berlin A."/>
            <person name="Bessette D."/>
            <person name="Bloom T."/>
            <person name="Blye J."/>
            <person name="Boguslavskiy L."/>
            <person name="Bonnet C."/>
            <person name="Boukhgalter B."/>
            <person name="Bourzgui I."/>
            <person name="Brown A."/>
            <person name="Cahill P."/>
            <person name="Channer S."/>
            <person name="Cheshatsang Y."/>
            <person name="Chuda L."/>
            <person name="Citroen M."/>
            <person name="Collymore A."/>
            <person name="Cooke P."/>
            <person name="Costello M."/>
            <person name="D'Aco K."/>
            <person name="Daza R."/>
            <person name="De Haan G."/>
            <person name="DeGray S."/>
            <person name="DeMaso C."/>
            <person name="Dhargay N."/>
            <person name="Dooley K."/>
            <person name="Dooley E."/>
            <person name="Doricent M."/>
            <person name="Dorje P."/>
            <person name="Dorjee K."/>
            <person name="Dupes A."/>
            <person name="Elong R."/>
            <person name="Falk J."/>
            <person name="Farina A."/>
            <person name="Faro S."/>
            <person name="Ferguson D."/>
            <person name="Fisher S."/>
            <person name="Foley C.D."/>
            <person name="Franke A."/>
            <person name="Friedrich D."/>
            <person name="Gadbois L."/>
            <person name="Gearin G."/>
            <person name="Gearin C.R."/>
            <person name="Giannoukos G."/>
            <person name="Goode T."/>
            <person name="Graham J."/>
            <person name="Grandbois E."/>
            <person name="Grewal S."/>
            <person name="Gyaltsen K."/>
            <person name="Hafez N."/>
            <person name="Hagos B."/>
            <person name="Hall J."/>
            <person name="Henson C."/>
            <person name="Hollinger A."/>
            <person name="Honan T."/>
            <person name="Huard M.D."/>
            <person name="Hughes L."/>
            <person name="Hurhula B."/>
            <person name="Husby M.E."/>
            <person name="Kamat A."/>
            <person name="Kanga B."/>
            <person name="Kashin S."/>
            <person name="Khazanovich D."/>
            <person name="Kisner P."/>
            <person name="Lance K."/>
            <person name="Lara M."/>
            <person name="Lee W."/>
            <person name="Lennon N."/>
            <person name="Letendre F."/>
            <person name="LeVine R."/>
            <person name="Lipovsky A."/>
            <person name="Liu X."/>
            <person name="Liu J."/>
            <person name="Liu S."/>
            <person name="Lokyitsang T."/>
            <person name="Lokyitsang Y."/>
            <person name="Lubonja R."/>
            <person name="Lui A."/>
            <person name="MacDonald P."/>
            <person name="Magnisalis V."/>
            <person name="Maru K."/>
            <person name="Matthews C."/>
            <person name="McCusker W."/>
            <person name="McDonough S."/>
            <person name="Mehta T."/>
            <person name="Meldrim J."/>
            <person name="Meneus L."/>
            <person name="Mihai O."/>
            <person name="Mihalev A."/>
            <person name="Mihova T."/>
            <person name="Mittelman R."/>
            <person name="Mlenga V."/>
            <person name="Montmayeur A."/>
            <person name="Mulrain L."/>
            <person name="Navidi A."/>
            <person name="Naylor J."/>
            <person name="Negash T."/>
            <person name="Nguyen T."/>
            <person name="Nguyen N."/>
            <person name="Nicol R."/>
            <person name="Norbu C."/>
            <person name="Norbu N."/>
            <person name="Novod N."/>
            <person name="O'Neill B."/>
            <person name="Osman S."/>
            <person name="Markiewicz E."/>
            <person name="Oyono O.L."/>
            <person name="Patti C."/>
            <person name="Phunkhang P."/>
            <person name="Pierre F."/>
            <person name="Priest M."/>
            <person name="Raghuraman S."/>
            <person name="Rege F."/>
            <person name="Reyes R."/>
            <person name="Rise C."/>
            <person name="Rogov P."/>
            <person name="Ross K."/>
            <person name="Ryan E."/>
            <person name="Settipalli S."/>
            <person name="Shea T."/>
            <person name="Sherpa N."/>
            <person name="Shi L."/>
            <person name="Shih D."/>
            <person name="Sparrow T."/>
            <person name="Spaulding J."/>
            <person name="Stalker J."/>
            <person name="Stange-Thomann N."/>
            <person name="Stavropoulos S."/>
            <person name="Stone C."/>
            <person name="Strader C."/>
            <person name="Tesfaye S."/>
            <person name="Thomson T."/>
            <person name="Thoulutsang Y."/>
            <person name="Thoulutsang D."/>
            <person name="Topham K."/>
            <person name="Topping I."/>
            <person name="Tsamla T."/>
            <person name="Vassiliev H."/>
            <person name="Vo A."/>
            <person name="Wangchuk T."/>
            <person name="Wangdi T."/>
            <person name="Weiand M."/>
            <person name="Wilkinson J."/>
            <person name="Wilson A."/>
            <person name="Yadav S."/>
            <person name="Young G."/>
            <person name="Yu Q."/>
            <person name="Zembek L."/>
            <person name="Zhong D."/>
            <person name="Zimmer A."/>
            <person name="Zwirko Z."/>
            <person name="Jaffe D.B."/>
            <person name="Alvarez P."/>
            <person name="Brockman W."/>
            <person name="Butler J."/>
            <person name="Chin C."/>
            <person name="Gnerre S."/>
            <person name="Grabherr M."/>
            <person name="Kleber M."/>
            <person name="Mauceli E."/>
            <person name="MacCallum I."/>
        </authorList>
    </citation>
    <scope>NUCLEOTIDE SEQUENCE [LARGE SCALE GENOMIC DNA]</scope>
    <source>
        <strain evidence="3">Rob3c / Tucson 14021-0248.25</strain>
    </source>
</reference>
<dbReference type="STRING" id="7238.B4ILF4"/>
<name>B4ILF4_DROSE</name>
<dbReference type="EMBL" id="CH480871">
    <property type="protein sequence ID" value="EDW53817.1"/>
    <property type="molecule type" value="Genomic_DNA"/>
</dbReference>
<feature type="region of interest" description="Disordered" evidence="1">
    <location>
        <begin position="1"/>
        <end position="92"/>
    </location>
</feature>
<protein>
    <submittedName>
        <fullName evidence="2">GM19589</fullName>
    </submittedName>
</protein>